<evidence type="ECO:0000256" key="1">
    <source>
        <dbReference type="SAM" id="MobiDB-lite"/>
    </source>
</evidence>
<accession>A0ABQ9HJ21</accession>
<gene>
    <name evidence="2" type="ORF">PR048_016181</name>
</gene>
<proteinExistence type="predicted"/>
<organism evidence="2 3">
    <name type="scientific">Dryococelus australis</name>
    <dbReference type="NCBI Taxonomy" id="614101"/>
    <lineage>
        <taxon>Eukaryota</taxon>
        <taxon>Metazoa</taxon>
        <taxon>Ecdysozoa</taxon>
        <taxon>Arthropoda</taxon>
        <taxon>Hexapoda</taxon>
        <taxon>Insecta</taxon>
        <taxon>Pterygota</taxon>
        <taxon>Neoptera</taxon>
        <taxon>Polyneoptera</taxon>
        <taxon>Phasmatodea</taxon>
        <taxon>Verophasmatodea</taxon>
        <taxon>Anareolatae</taxon>
        <taxon>Phasmatidae</taxon>
        <taxon>Eurycanthinae</taxon>
        <taxon>Dryococelus</taxon>
    </lineage>
</organism>
<feature type="compositionally biased region" description="Basic and acidic residues" evidence="1">
    <location>
        <begin position="276"/>
        <end position="292"/>
    </location>
</feature>
<protein>
    <submittedName>
        <fullName evidence="2">Uncharacterized protein</fullName>
    </submittedName>
</protein>
<evidence type="ECO:0000313" key="2">
    <source>
        <dbReference type="EMBL" id="KAJ8884324.1"/>
    </source>
</evidence>
<reference evidence="2 3" key="1">
    <citation type="submission" date="2023-02" db="EMBL/GenBank/DDBJ databases">
        <title>LHISI_Scaffold_Assembly.</title>
        <authorList>
            <person name="Stuart O.P."/>
            <person name="Cleave R."/>
            <person name="Magrath M.J.L."/>
            <person name="Mikheyev A.S."/>
        </authorList>
    </citation>
    <scope>NUCLEOTIDE SEQUENCE [LARGE SCALE GENOMIC DNA]</scope>
    <source>
        <strain evidence="2">Daus_M_001</strain>
        <tissue evidence="2">Leg muscle</tissue>
    </source>
</reference>
<dbReference type="Proteomes" id="UP001159363">
    <property type="component" value="Chromosome 4"/>
</dbReference>
<evidence type="ECO:0000313" key="3">
    <source>
        <dbReference type="Proteomes" id="UP001159363"/>
    </source>
</evidence>
<feature type="region of interest" description="Disordered" evidence="1">
    <location>
        <begin position="268"/>
        <end position="301"/>
    </location>
</feature>
<keyword evidence="3" id="KW-1185">Reference proteome</keyword>
<sequence>MDATKFSQLFSMVGTYLPDLRYLLRVCVKRNVGYGGARGVGGGEESTTKLCQLLLARRCSKLPCTFIQSPSGTGTLYFPASKVVCSWLQLKLNTVHLKVEYAYSLYAHVIDRSGSSHNPKRLTADRIQKARHRRRCSGQLGRACLCVCVGSERFAIICPRSPITDCILGAEGPVHRPPDRQKSNPLTSPRGNLLKALVYSTLVDTVEHPSPTCARHMCHTGLITESQEVQTHVGVLMTLAEISKTKYGCYLSRFIDFVGGSDPAAPILADQQARPADVRREARQTHPRRSEGKQSQTANISSTSYGTVGLDFRSMCRDSRQKGSPQTPCLTAINALDTRPPRLSPRLQSSPHFTPLNVCVLQRFLIGSRCTPEAEVHARVSAKGGFGPLQYPEPPVLFFQLDTVQSYSIRSPFAYEGRAQKTISSLVYAMSSVKDVREAGLTVDLDLDDGGDGRFEGGVVGATLVPGAEVTSSQGQLQTAATRAHAVSPVLRRVLACTRTNTHIAVRLPSLADTSHTLTLQKVMRQHYVKVLRVIEVNMERRQNEEVGKWEIPEKTRQPAATYGTITTCENPMTRPGIEPGLPWWEGSVLIAQPPWPLNLRKKSLLLPAYVLTDAPNITCTVQRHDGNTARLARRNDETLGVRVSVARIAPPLLDLGRGVPTGVLGGSTVPYRGVASRKCPDLHRLCSHNAELLSNHTSNPQGLGYPRGAVLSVTGPIHLVYPIGHLWDVALRTNRTQDLELGNSREVLGSYRDSVGQRLSAVASSICGIDATGCCTSPGYRRAYTLPKDVHIAIFVLISNKKMVIG</sequence>
<dbReference type="EMBL" id="JARBHB010000005">
    <property type="protein sequence ID" value="KAJ8884324.1"/>
    <property type="molecule type" value="Genomic_DNA"/>
</dbReference>
<comment type="caution">
    <text evidence="2">The sequence shown here is derived from an EMBL/GenBank/DDBJ whole genome shotgun (WGS) entry which is preliminary data.</text>
</comment>
<name>A0ABQ9HJ21_9NEOP</name>